<accession>A0AAD5SYG6</accession>
<feature type="domain" description="F-box" evidence="1">
    <location>
        <begin position="63"/>
        <end position="110"/>
    </location>
</feature>
<reference evidence="2" key="1">
    <citation type="submission" date="2020-05" db="EMBL/GenBank/DDBJ databases">
        <title>Phylogenomic resolution of chytrid fungi.</title>
        <authorList>
            <person name="Stajich J.E."/>
            <person name="Amses K."/>
            <person name="Simmons R."/>
            <person name="Seto K."/>
            <person name="Myers J."/>
            <person name="Bonds A."/>
            <person name="Quandt C.A."/>
            <person name="Barry K."/>
            <person name="Liu P."/>
            <person name="Grigoriev I."/>
            <person name="Longcore J.E."/>
            <person name="James T.Y."/>
        </authorList>
    </citation>
    <scope>NUCLEOTIDE SEQUENCE</scope>
    <source>
        <strain evidence="2">JEL0513</strain>
    </source>
</reference>
<name>A0AAD5SYG6_9FUNG</name>
<dbReference type="Proteomes" id="UP001211907">
    <property type="component" value="Unassembled WGS sequence"/>
</dbReference>
<dbReference type="EMBL" id="JADGJH010001457">
    <property type="protein sequence ID" value="KAJ3113332.1"/>
    <property type="molecule type" value="Genomic_DNA"/>
</dbReference>
<dbReference type="Pfam" id="PF00646">
    <property type="entry name" value="F-box"/>
    <property type="match status" value="1"/>
</dbReference>
<organism evidence="2 3">
    <name type="scientific">Physocladia obscura</name>
    <dbReference type="NCBI Taxonomy" id="109957"/>
    <lineage>
        <taxon>Eukaryota</taxon>
        <taxon>Fungi</taxon>
        <taxon>Fungi incertae sedis</taxon>
        <taxon>Chytridiomycota</taxon>
        <taxon>Chytridiomycota incertae sedis</taxon>
        <taxon>Chytridiomycetes</taxon>
        <taxon>Chytridiales</taxon>
        <taxon>Chytriomycetaceae</taxon>
        <taxon>Physocladia</taxon>
    </lineage>
</organism>
<evidence type="ECO:0000259" key="1">
    <source>
        <dbReference type="PROSITE" id="PS50181"/>
    </source>
</evidence>
<dbReference type="InterPro" id="IPR036047">
    <property type="entry name" value="F-box-like_dom_sf"/>
</dbReference>
<evidence type="ECO:0000313" key="2">
    <source>
        <dbReference type="EMBL" id="KAJ3113332.1"/>
    </source>
</evidence>
<proteinExistence type="predicted"/>
<protein>
    <recommendedName>
        <fullName evidence="1">F-box domain-containing protein</fullName>
    </recommendedName>
</protein>
<dbReference type="PROSITE" id="PS50181">
    <property type="entry name" value="FBOX"/>
    <property type="match status" value="1"/>
</dbReference>
<gene>
    <name evidence="2" type="ORF">HK100_002017</name>
</gene>
<dbReference type="SUPFAM" id="SSF81383">
    <property type="entry name" value="F-box domain"/>
    <property type="match status" value="1"/>
</dbReference>
<sequence length="160" mass="17505">MGNPQNVAAAKAATAAEAADLTATATTKLSKTSKKRLNITIAAANSHATHRNYHQHIQLYYVSCTFPALPPEIIGHILSWLHPENAIRFRRLSHSINKIVLSKQFAAQNMAHVTIVEQSKEQQLKNGAVGGNVAVDHLFFIDSLGFVGSIPRAVLNLRQY</sequence>
<evidence type="ECO:0000313" key="3">
    <source>
        <dbReference type="Proteomes" id="UP001211907"/>
    </source>
</evidence>
<dbReference type="CDD" id="cd09917">
    <property type="entry name" value="F-box_SF"/>
    <property type="match status" value="1"/>
</dbReference>
<dbReference type="InterPro" id="IPR001810">
    <property type="entry name" value="F-box_dom"/>
</dbReference>
<keyword evidence="3" id="KW-1185">Reference proteome</keyword>
<dbReference type="AlphaFoldDB" id="A0AAD5SYG6"/>
<comment type="caution">
    <text evidence="2">The sequence shown here is derived from an EMBL/GenBank/DDBJ whole genome shotgun (WGS) entry which is preliminary data.</text>
</comment>